<organism evidence="1 2">
    <name type="scientific">Lipomyces kononenkoae</name>
    <name type="common">Yeast</name>
    <dbReference type="NCBI Taxonomy" id="34357"/>
    <lineage>
        <taxon>Eukaryota</taxon>
        <taxon>Fungi</taxon>
        <taxon>Dikarya</taxon>
        <taxon>Ascomycota</taxon>
        <taxon>Saccharomycotina</taxon>
        <taxon>Lipomycetes</taxon>
        <taxon>Lipomycetales</taxon>
        <taxon>Lipomycetaceae</taxon>
        <taxon>Lipomyces</taxon>
    </lineage>
</organism>
<evidence type="ECO:0000313" key="2">
    <source>
        <dbReference type="Proteomes" id="UP001433508"/>
    </source>
</evidence>
<protein>
    <submittedName>
        <fullName evidence="1">Uncharacterized protein</fullName>
    </submittedName>
</protein>
<dbReference type="EMBL" id="MU971586">
    <property type="protein sequence ID" value="KAK9233805.1"/>
    <property type="molecule type" value="Genomic_DNA"/>
</dbReference>
<sequence length="300" mass="33694">MRTRGVQSLQLPPLAKTFEGRKPRSCLLVDISRAQSIQLRLDNKVVQLIKLGYMTNAPSAQGSHSPFELLKIFHMLKNTGGLSADAFAKVLRQSLEQSYLQQFVNLEKVFRDTYYRWLRMHREARKRQDDAIEVAVHPTETIRFSALANLCPACFGCADGDTREDRPTISIDDNFQHVHYKDVSPIAEPEPEYFFVDPTKTETGKVKANSCASNFQAPKQKPGDNLFDSQGYWKSSAGTVILSSVVITKGEPFGDVVHIVKQVVERYRTAARWGLTYDVGCALESPLTVCPHDLMVNIGD</sequence>
<proteinExistence type="predicted"/>
<dbReference type="Proteomes" id="UP001433508">
    <property type="component" value="Unassembled WGS sequence"/>
</dbReference>
<keyword evidence="2" id="KW-1185">Reference proteome</keyword>
<evidence type="ECO:0000313" key="1">
    <source>
        <dbReference type="EMBL" id="KAK9233805.1"/>
    </source>
</evidence>
<reference evidence="2" key="1">
    <citation type="journal article" date="2024" name="Front. Bioeng. Biotechnol.">
        <title>Genome-scale model development and genomic sequencing of the oleaginous clade Lipomyces.</title>
        <authorList>
            <person name="Czajka J.J."/>
            <person name="Han Y."/>
            <person name="Kim J."/>
            <person name="Mondo S.J."/>
            <person name="Hofstad B.A."/>
            <person name="Robles A."/>
            <person name="Haridas S."/>
            <person name="Riley R."/>
            <person name="LaButti K."/>
            <person name="Pangilinan J."/>
            <person name="Andreopoulos W."/>
            <person name="Lipzen A."/>
            <person name="Yan J."/>
            <person name="Wang M."/>
            <person name="Ng V."/>
            <person name="Grigoriev I.V."/>
            <person name="Spatafora J.W."/>
            <person name="Magnuson J.K."/>
            <person name="Baker S.E."/>
            <person name="Pomraning K.R."/>
        </authorList>
    </citation>
    <scope>NUCLEOTIDE SEQUENCE [LARGE SCALE GENOMIC DNA]</scope>
    <source>
        <strain evidence="2">CBS 7786</strain>
    </source>
</reference>
<name>A0ACC3SQ61_LIPKO</name>
<gene>
    <name evidence="1" type="ORF">V1525DRAFT_441089</name>
</gene>
<accession>A0ACC3SQ61</accession>
<comment type="caution">
    <text evidence="1">The sequence shown here is derived from an EMBL/GenBank/DDBJ whole genome shotgun (WGS) entry which is preliminary data.</text>
</comment>